<accession>A0A8S5MKA3</accession>
<organism evidence="1">
    <name type="scientific">Siphoviridae sp. ctrpg19</name>
    <dbReference type="NCBI Taxonomy" id="2826481"/>
    <lineage>
        <taxon>Viruses</taxon>
        <taxon>Duplodnaviria</taxon>
        <taxon>Heunggongvirae</taxon>
        <taxon>Uroviricota</taxon>
        <taxon>Caudoviricetes</taxon>
    </lineage>
</organism>
<dbReference type="EMBL" id="BK014923">
    <property type="protein sequence ID" value="DAD82674.1"/>
    <property type="molecule type" value="Genomic_DNA"/>
</dbReference>
<reference evidence="1" key="1">
    <citation type="journal article" date="2021" name="Proc. Natl. Acad. Sci. U.S.A.">
        <title>A Catalog of Tens of Thousands of Viruses from Human Metagenomes Reveals Hidden Associations with Chronic Diseases.</title>
        <authorList>
            <person name="Tisza M.J."/>
            <person name="Buck C.B."/>
        </authorList>
    </citation>
    <scope>NUCLEOTIDE SEQUENCE</scope>
    <source>
        <strain evidence="1">Ctrpg19</strain>
    </source>
</reference>
<evidence type="ECO:0000313" key="1">
    <source>
        <dbReference type="EMBL" id="DAD82674.1"/>
    </source>
</evidence>
<name>A0A8S5MKA3_9CAUD</name>
<protein>
    <submittedName>
        <fullName evidence="1">Uncharacterized protein</fullName>
    </submittedName>
</protein>
<sequence length="325" mass="35753">MVLPTGKPFKGNIDTDFFSTGDYLTLATDGYVGITKLITAKVVRSGSAYKLSTSETILDGAEIVPIGGPTSGTLKSSEVNILRNDDNAHILFDNEYYRLVKKSDTTLYYGCVSTDDTKSINKFFKILSSGKWSLLTLNVDLSNYYTKTESDGRYVKSVANKRIVYANGETGEQATFSYNASPTAWTFPIYNGAAQLSTADPTEALHAVNKKYGENNYFSKGSTELIPTTGDTISKEQLQSLGTGVYYVTNSYKLFGMTEKYWINLQVYQSSVGRMYYASLNTGELLIAQILTDADRTFIGWVKIATTEYVDNKTAVLIDSSLLGA</sequence>
<proteinExistence type="predicted"/>